<protein>
    <recommendedName>
        <fullName evidence="3">Mutarotase</fullName>
    </recommendedName>
</protein>
<gene>
    <name evidence="1" type="ORF">RM552_14625</name>
</gene>
<sequence length="236" mass="27626">MQENKLYDQLWHENALKLKQNMLEFDPYLMGKPDSRMGISLILRLNENPTLMSNIKEFYQTFHQLDPNQHMSQTESLHVTLLSLVTCREHFEFNVFNLNQYVQVIQSAINDAIKTTQKTEAINIMFKGITISSSCILLRGFAMNDLLAEVRKNLRIHFNASDLEHTIDSRYSIQSAHCTMVRFKQPTRLPIKLYKLIKQNIDTDFGEVESTYCDLVINDWYHTKEKSTLLARFPLC</sequence>
<proteinExistence type="predicted"/>
<evidence type="ECO:0000313" key="2">
    <source>
        <dbReference type="Proteomes" id="UP001253545"/>
    </source>
</evidence>
<dbReference type="RefSeq" id="WP_311369612.1">
    <property type="nucleotide sequence ID" value="NZ_JAVRHX010000005.1"/>
</dbReference>
<accession>A0ABU2ZTX3</accession>
<keyword evidence="2" id="KW-1185">Reference proteome</keyword>
<name>A0ABU2ZTX3_9ALTE</name>
<dbReference type="EMBL" id="JAVRHX010000005">
    <property type="protein sequence ID" value="MDT0596086.1"/>
    <property type="molecule type" value="Genomic_DNA"/>
</dbReference>
<organism evidence="1 2">
    <name type="scientific">Glaciecola petra</name>
    <dbReference type="NCBI Taxonomy" id="3075602"/>
    <lineage>
        <taxon>Bacteria</taxon>
        <taxon>Pseudomonadati</taxon>
        <taxon>Pseudomonadota</taxon>
        <taxon>Gammaproteobacteria</taxon>
        <taxon>Alteromonadales</taxon>
        <taxon>Alteromonadaceae</taxon>
        <taxon>Glaciecola</taxon>
    </lineage>
</organism>
<evidence type="ECO:0008006" key="3">
    <source>
        <dbReference type="Google" id="ProtNLM"/>
    </source>
</evidence>
<evidence type="ECO:0000313" key="1">
    <source>
        <dbReference type="EMBL" id="MDT0596086.1"/>
    </source>
</evidence>
<dbReference type="Gene3D" id="3.90.1140.10">
    <property type="entry name" value="Cyclic phosphodiesterase"/>
    <property type="match status" value="1"/>
</dbReference>
<reference evidence="1 2" key="1">
    <citation type="submission" date="2023-09" db="EMBL/GenBank/DDBJ databases">
        <authorList>
            <person name="Rey-Velasco X."/>
        </authorList>
    </citation>
    <scope>NUCLEOTIDE SEQUENCE [LARGE SCALE GENOMIC DNA]</scope>
    <source>
        <strain evidence="1 2">P117</strain>
    </source>
</reference>
<comment type="caution">
    <text evidence="1">The sequence shown here is derived from an EMBL/GenBank/DDBJ whole genome shotgun (WGS) entry which is preliminary data.</text>
</comment>
<dbReference type="Proteomes" id="UP001253545">
    <property type="component" value="Unassembled WGS sequence"/>
</dbReference>